<dbReference type="EMBL" id="JAHLOQ010000001">
    <property type="protein sequence ID" value="MBU5334891.1"/>
    <property type="molecule type" value="Genomic_DNA"/>
</dbReference>
<keyword evidence="1" id="KW-1133">Transmembrane helix</keyword>
<reference evidence="2 3" key="1">
    <citation type="submission" date="2021-06" db="EMBL/GenBank/DDBJ databases">
        <authorList>
            <person name="Sun Q."/>
            <person name="Li D."/>
        </authorList>
    </citation>
    <scope>NUCLEOTIDE SEQUENCE [LARGE SCALE GENOMIC DNA]</scope>
    <source>
        <strain evidence="2 3">N19</strain>
    </source>
</reference>
<protein>
    <submittedName>
        <fullName evidence="2">DUF2975 domain-containing protein</fullName>
    </submittedName>
</protein>
<feature type="transmembrane region" description="Helical" evidence="1">
    <location>
        <begin position="12"/>
        <end position="34"/>
    </location>
</feature>
<evidence type="ECO:0000313" key="3">
    <source>
        <dbReference type="Proteomes" id="UP001196301"/>
    </source>
</evidence>
<gene>
    <name evidence="2" type="ORF">KQI20_00435</name>
</gene>
<proteinExistence type="predicted"/>
<dbReference type="RefSeq" id="WP_216568062.1">
    <property type="nucleotide sequence ID" value="NZ_JAHLOQ010000001.1"/>
</dbReference>
<keyword evidence="3" id="KW-1185">Reference proteome</keyword>
<sequence length="159" mass="18102">MKQNELAKSLKLFIGLTCIILAICGFIVVPKLGHDIASSNPEFSPLYYPFIIFIWITIIPFYGALFEGWKISNEINKDNSFSKNNLNSLNRIRKYALSECFLYFVGALILLYFNLLHLSILIIILFVIFIAMCISVFTAVLAHLVQKACDLKDENDLTI</sequence>
<name>A0ABS6DUA1_9FIRM</name>
<dbReference type="Proteomes" id="UP001196301">
    <property type="component" value="Unassembled WGS sequence"/>
</dbReference>
<keyword evidence="1" id="KW-0472">Membrane</keyword>
<keyword evidence="1" id="KW-0812">Transmembrane</keyword>
<feature type="transmembrane region" description="Helical" evidence="1">
    <location>
        <begin position="119"/>
        <end position="142"/>
    </location>
</feature>
<feature type="transmembrane region" description="Helical" evidence="1">
    <location>
        <begin position="46"/>
        <end position="65"/>
    </location>
</feature>
<organism evidence="2 3">
    <name type="scientific">Intestinibacter bartlettii</name>
    <dbReference type="NCBI Taxonomy" id="261299"/>
    <lineage>
        <taxon>Bacteria</taxon>
        <taxon>Bacillati</taxon>
        <taxon>Bacillota</taxon>
        <taxon>Clostridia</taxon>
        <taxon>Peptostreptococcales</taxon>
        <taxon>Peptostreptococcaceae</taxon>
        <taxon>Intestinibacter</taxon>
    </lineage>
</organism>
<dbReference type="Pfam" id="PF11188">
    <property type="entry name" value="DUF2975"/>
    <property type="match status" value="1"/>
</dbReference>
<evidence type="ECO:0000256" key="1">
    <source>
        <dbReference type="SAM" id="Phobius"/>
    </source>
</evidence>
<feature type="transmembrane region" description="Helical" evidence="1">
    <location>
        <begin position="95"/>
        <end position="113"/>
    </location>
</feature>
<evidence type="ECO:0000313" key="2">
    <source>
        <dbReference type="EMBL" id="MBU5334891.1"/>
    </source>
</evidence>
<dbReference type="InterPro" id="IPR021354">
    <property type="entry name" value="DUF2975"/>
</dbReference>
<comment type="caution">
    <text evidence="2">The sequence shown here is derived from an EMBL/GenBank/DDBJ whole genome shotgun (WGS) entry which is preliminary data.</text>
</comment>
<accession>A0ABS6DUA1</accession>